<evidence type="ECO:0000313" key="4">
    <source>
        <dbReference type="EMBL" id="GLW89773.1"/>
    </source>
</evidence>
<gene>
    <name evidence="4" type="primary">pqqD</name>
    <name evidence="4" type="ORF">Aglo03_05890</name>
</gene>
<reference evidence="4" key="1">
    <citation type="submission" date="2023-02" db="EMBL/GenBank/DDBJ databases">
        <title>Actinokineospora globicatena NBRC 15670.</title>
        <authorList>
            <person name="Ichikawa N."/>
            <person name="Sato H."/>
            <person name="Tonouchi N."/>
        </authorList>
    </citation>
    <scope>NUCLEOTIDE SEQUENCE</scope>
    <source>
        <strain evidence="4">NBRC 15670</strain>
    </source>
</reference>
<keyword evidence="3" id="KW-0884">PQQ biosynthesis</keyword>
<dbReference type="GO" id="GO:0018189">
    <property type="term" value="P:pyrroloquinoline quinone biosynthetic process"/>
    <property type="evidence" value="ECO:0007669"/>
    <property type="project" value="UniProtKB-KW"/>
</dbReference>
<evidence type="ECO:0000256" key="1">
    <source>
        <dbReference type="ARBA" id="ARBA00004886"/>
    </source>
</evidence>
<comment type="caution">
    <text evidence="4">The sequence shown here is derived from an EMBL/GenBank/DDBJ whole genome shotgun (WGS) entry which is preliminary data.</text>
</comment>
<dbReference type="EMBL" id="BSSD01000001">
    <property type="protein sequence ID" value="GLW89773.1"/>
    <property type="molecule type" value="Genomic_DNA"/>
</dbReference>
<comment type="pathway">
    <text evidence="1">Cofactor biosynthesis; pyrroloquinoline quinone biosynthesis.</text>
</comment>
<keyword evidence="5" id="KW-1185">Reference proteome</keyword>
<dbReference type="InterPro" id="IPR022479">
    <property type="entry name" value="PqqD_bac"/>
</dbReference>
<dbReference type="InterPro" id="IPR008792">
    <property type="entry name" value="PQQD"/>
</dbReference>
<dbReference type="Gene3D" id="1.10.10.1150">
    <property type="entry name" value="Coenzyme PQQ synthesis protein D (PqqD)"/>
    <property type="match status" value="1"/>
</dbReference>
<dbReference type="NCBIfam" id="TIGR03859">
    <property type="entry name" value="PQQ_PqqD"/>
    <property type="match status" value="1"/>
</dbReference>
<sequence>MSEWAPRLRRGARLGFDPVRRTPVVLYPEGVVVLNGTARAVLGACDGVATVPDIVAAMTARYRGVRPDDVLSLLRGLVARGVLHPEEAG</sequence>
<evidence type="ECO:0000313" key="5">
    <source>
        <dbReference type="Proteomes" id="UP001165042"/>
    </source>
</evidence>
<dbReference type="InterPro" id="IPR041881">
    <property type="entry name" value="PqqD_sf"/>
</dbReference>
<organism evidence="4 5">
    <name type="scientific">Actinokineospora globicatena</name>
    <dbReference type="NCBI Taxonomy" id="103729"/>
    <lineage>
        <taxon>Bacteria</taxon>
        <taxon>Bacillati</taxon>
        <taxon>Actinomycetota</taxon>
        <taxon>Actinomycetes</taxon>
        <taxon>Pseudonocardiales</taxon>
        <taxon>Pseudonocardiaceae</taxon>
        <taxon>Actinokineospora</taxon>
    </lineage>
</organism>
<dbReference type="GO" id="GO:0048038">
    <property type="term" value="F:quinone binding"/>
    <property type="evidence" value="ECO:0007669"/>
    <property type="project" value="InterPro"/>
</dbReference>
<protein>
    <submittedName>
        <fullName evidence="4">Coenzyme PQQ synthesis protein D</fullName>
    </submittedName>
</protein>
<evidence type="ECO:0000256" key="3">
    <source>
        <dbReference type="ARBA" id="ARBA00022905"/>
    </source>
</evidence>
<dbReference type="Proteomes" id="UP001165042">
    <property type="component" value="Unassembled WGS sequence"/>
</dbReference>
<comment type="subunit">
    <text evidence="2">Monomer. Interacts with PqqE.</text>
</comment>
<accession>A0A9W6QKC3</accession>
<proteinExistence type="predicted"/>
<dbReference type="Pfam" id="PF05402">
    <property type="entry name" value="PqqD"/>
    <property type="match status" value="1"/>
</dbReference>
<name>A0A9W6QKC3_9PSEU</name>
<evidence type="ECO:0000256" key="2">
    <source>
        <dbReference type="ARBA" id="ARBA00011741"/>
    </source>
</evidence>
<dbReference type="RefSeq" id="WP_253837911.1">
    <property type="nucleotide sequence ID" value="NZ_BAAAVC010000002.1"/>
</dbReference>
<dbReference type="AlphaFoldDB" id="A0A9W6QKC3"/>